<organism evidence="5 6">
    <name type="scientific">Pedococcus ginsenosidimutans</name>
    <dbReference type="NCBI Taxonomy" id="490570"/>
    <lineage>
        <taxon>Bacteria</taxon>
        <taxon>Bacillati</taxon>
        <taxon>Actinomycetota</taxon>
        <taxon>Actinomycetes</taxon>
        <taxon>Micrococcales</taxon>
        <taxon>Intrasporangiaceae</taxon>
        <taxon>Pedococcus</taxon>
    </lineage>
</organism>
<evidence type="ECO:0000313" key="6">
    <source>
        <dbReference type="Proteomes" id="UP001500556"/>
    </source>
</evidence>
<accession>A0ABP8YEC7</accession>
<dbReference type="InterPro" id="IPR051448">
    <property type="entry name" value="CdaR-like_regulators"/>
</dbReference>
<feature type="compositionally biased region" description="Low complexity" evidence="2">
    <location>
        <begin position="15"/>
        <end position="38"/>
    </location>
</feature>
<evidence type="ECO:0000259" key="4">
    <source>
        <dbReference type="Pfam" id="PF17853"/>
    </source>
</evidence>
<dbReference type="PANTHER" id="PTHR33744">
    <property type="entry name" value="CARBOHYDRATE DIACID REGULATOR"/>
    <property type="match status" value="1"/>
</dbReference>
<dbReference type="InterPro" id="IPR041522">
    <property type="entry name" value="CdaR_GGDEF"/>
</dbReference>
<name>A0ABP8YEC7_9MICO</name>
<feature type="domain" description="PucR C-terminal helix-turn-helix" evidence="3">
    <location>
        <begin position="543"/>
        <end position="601"/>
    </location>
</feature>
<dbReference type="Gene3D" id="1.10.10.2840">
    <property type="entry name" value="PucR C-terminal helix-turn-helix domain"/>
    <property type="match status" value="1"/>
</dbReference>
<sequence>MVNVANDPAVRDAELPAARTTAASPSPSASSAAASSLPTRELVAGLTLERLLELPSLAGATVHGPSSGPGGDAPRPPGPPVVTRACLVDDAWLLAPPGAAGHAGYASGARRRAGHQLLCVDPQAVSPRRLREPGAAAALHDAAAVVVTRAGGTDPSAWLALGEQTGTPVLLAGAATAERVVTEVLGALLDQQAAILERVDEAHQILVGVVLAGGGLQDLCQRLAGFLGGATMVTTTDGRVVTSAGAEADLAAAMALDCFDRTGRLITEHEPVGTRDPRGGTARRALVRIVAGQLDHGLLCAFVVDRDLTADDVHLLERAATVAALAITKEQAVSAVEGKYRAEFLRDALSGRAGTPADAVAHASALGWDIDRRLVVVVAETDEDDSRTTRTPEEVASLQQRFARAWIQAVGVRDPLAPVVGFSQEVVALHAVPADADTEAVMRAVGDVVRVVRGDGGGGRRTFSTGVSRPIDSVADLPAAYEEALSAVSVGRQLHGASALTHFDGLGIFRLLSLIPDSADLRRFVEESLGPLASDDVPEHADLRQTLSVLIDTNMNVAETARILFFHYNTLRYRIAKLERMLGPFTSDPQLRLKLALALKVHQMRGI</sequence>
<feature type="region of interest" description="Disordered" evidence="2">
    <location>
        <begin position="59"/>
        <end position="79"/>
    </location>
</feature>
<proteinExistence type="inferred from homology"/>
<dbReference type="InterPro" id="IPR025736">
    <property type="entry name" value="PucR_C-HTH_dom"/>
</dbReference>
<dbReference type="PANTHER" id="PTHR33744:SF1">
    <property type="entry name" value="DNA-BINDING TRANSCRIPTIONAL ACTIVATOR ADER"/>
    <property type="match status" value="1"/>
</dbReference>
<protein>
    <recommendedName>
        <fullName evidence="7">PucR family transcriptional regulator</fullName>
    </recommendedName>
</protein>
<reference evidence="6" key="1">
    <citation type="journal article" date="2019" name="Int. J. Syst. Evol. Microbiol.">
        <title>The Global Catalogue of Microorganisms (GCM) 10K type strain sequencing project: providing services to taxonomists for standard genome sequencing and annotation.</title>
        <authorList>
            <consortium name="The Broad Institute Genomics Platform"/>
            <consortium name="The Broad Institute Genome Sequencing Center for Infectious Disease"/>
            <person name="Wu L."/>
            <person name="Ma J."/>
        </authorList>
    </citation>
    <scope>NUCLEOTIDE SEQUENCE [LARGE SCALE GENOMIC DNA]</scope>
    <source>
        <strain evidence="6">JCM 18961</strain>
    </source>
</reference>
<dbReference type="RefSeq" id="WP_345503760.1">
    <property type="nucleotide sequence ID" value="NZ_BAABLO010000011.1"/>
</dbReference>
<evidence type="ECO:0000259" key="3">
    <source>
        <dbReference type="Pfam" id="PF13556"/>
    </source>
</evidence>
<comment type="similarity">
    <text evidence="1">Belongs to the CdaR family.</text>
</comment>
<dbReference type="Proteomes" id="UP001500556">
    <property type="component" value="Unassembled WGS sequence"/>
</dbReference>
<feature type="region of interest" description="Disordered" evidence="2">
    <location>
        <begin position="1"/>
        <end position="38"/>
    </location>
</feature>
<gene>
    <name evidence="5" type="ORF">GCM10025782_25220</name>
</gene>
<dbReference type="EMBL" id="BAABLO010000011">
    <property type="protein sequence ID" value="GAA4725965.1"/>
    <property type="molecule type" value="Genomic_DNA"/>
</dbReference>
<dbReference type="Pfam" id="PF17853">
    <property type="entry name" value="GGDEF_2"/>
    <property type="match status" value="1"/>
</dbReference>
<evidence type="ECO:0000313" key="5">
    <source>
        <dbReference type="EMBL" id="GAA4725965.1"/>
    </source>
</evidence>
<evidence type="ECO:0000256" key="2">
    <source>
        <dbReference type="SAM" id="MobiDB-lite"/>
    </source>
</evidence>
<dbReference type="Pfam" id="PF13556">
    <property type="entry name" value="HTH_30"/>
    <property type="match status" value="1"/>
</dbReference>
<keyword evidence="6" id="KW-1185">Reference proteome</keyword>
<feature type="domain" description="CdaR GGDEF-like" evidence="4">
    <location>
        <begin position="351"/>
        <end position="489"/>
    </location>
</feature>
<evidence type="ECO:0000256" key="1">
    <source>
        <dbReference type="ARBA" id="ARBA00006754"/>
    </source>
</evidence>
<comment type="caution">
    <text evidence="5">The sequence shown here is derived from an EMBL/GenBank/DDBJ whole genome shotgun (WGS) entry which is preliminary data.</text>
</comment>
<dbReference type="InterPro" id="IPR042070">
    <property type="entry name" value="PucR_C-HTH_sf"/>
</dbReference>
<evidence type="ECO:0008006" key="7">
    <source>
        <dbReference type="Google" id="ProtNLM"/>
    </source>
</evidence>